<evidence type="ECO:0000313" key="2">
    <source>
        <dbReference type="Proteomes" id="UP000271624"/>
    </source>
</evidence>
<protein>
    <recommendedName>
        <fullName evidence="3">Acetoacetate decarboxylase</fullName>
    </recommendedName>
</protein>
<reference evidence="1" key="1">
    <citation type="submission" date="2018-12" db="EMBL/GenBank/DDBJ databases">
        <authorList>
            <person name="Will S."/>
            <person name="Neumann-Schaal M."/>
            <person name="Henke P."/>
        </authorList>
    </citation>
    <scope>NUCLEOTIDE SEQUENCE</scope>
    <source>
        <strain evidence="1">PCC 7102</strain>
    </source>
</reference>
<dbReference type="EMBL" id="RSCL01000005">
    <property type="protein sequence ID" value="RUT07115.1"/>
    <property type="molecule type" value="Genomic_DNA"/>
</dbReference>
<evidence type="ECO:0008006" key="3">
    <source>
        <dbReference type="Google" id="ProtNLM"/>
    </source>
</evidence>
<dbReference type="PANTHER" id="PTHR35467">
    <property type="match status" value="1"/>
</dbReference>
<evidence type="ECO:0000313" key="1">
    <source>
        <dbReference type="EMBL" id="RUT07115.1"/>
    </source>
</evidence>
<dbReference type="OrthoDB" id="834556at2"/>
<dbReference type="PANTHER" id="PTHR35467:SF2">
    <property type="entry name" value="PROTEIN NEOXANTHIN-DEFICIENT 1"/>
    <property type="match status" value="1"/>
</dbReference>
<sequence>MTYPMAPWNLQGYAVATVHLTDIDRVRPLIPSEFEIFSVFPGKTVGAVYVSNYQPGSVLEYSELIVVPALVTYQGKVSGWVSHIYVDNLDSVAGGREIWGLPKELADFTWLDKRVFVQQAGRTLCTLDFNKQSWMNWRLPLGWSSFSTKNANILSFPFGFEFNLGLISSKLEVPLESPFASLNLGAPLLSAWCDNLNLRVDAPQIIGARAVDYSYN</sequence>
<dbReference type="Gene3D" id="2.40.400.10">
    <property type="entry name" value="Acetoacetate decarboxylase-like"/>
    <property type="match status" value="1"/>
</dbReference>
<accession>A0A433VM59</accession>
<dbReference type="InterPro" id="IPR010451">
    <property type="entry name" value="Acetoacetate_decarboxylase"/>
</dbReference>
<dbReference type="RefSeq" id="WP_127080961.1">
    <property type="nucleotide sequence ID" value="NZ_RSCL01000005.1"/>
</dbReference>
<dbReference type="GO" id="GO:0016829">
    <property type="term" value="F:lyase activity"/>
    <property type="evidence" value="ECO:0007669"/>
    <property type="project" value="InterPro"/>
</dbReference>
<dbReference type="InterPro" id="IPR023375">
    <property type="entry name" value="ADC_dom_sf"/>
</dbReference>
<comment type="caution">
    <text evidence="1">The sequence shown here is derived from an EMBL/GenBank/DDBJ whole genome shotgun (WGS) entry which is preliminary data.</text>
</comment>
<organism evidence="1 2">
    <name type="scientific">Dulcicalothrix desertica PCC 7102</name>
    <dbReference type="NCBI Taxonomy" id="232991"/>
    <lineage>
        <taxon>Bacteria</taxon>
        <taxon>Bacillati</taxon>
        <taxon>Cyanobacteriota</taxon>
        <taxon>Cyanophyceae</taxon>
        <taxon>Nostocales</taxon>
        <taxon>Calotrichaceae</taxon>
        <taxon>Dulcicalothrix</taxon>
    </lineage>
</organism>
<name>A0A433VM59_9CYAN</name>
<keyword evidence="2" id="KW-1185">Reference proteome</keyword>
<proteinExistence type="predicted"/>
<gene>
    <name evidence="1" type="ORF">DSM106972_023760</name>
</gene>
<dbReference type="AlphaFoldDB" id="A0A433VM59"/>
<dbReference type="InterPro" id="IPR039343">
    <property type="entry name" value="NDX1-like"/>
</dbReference>
<dbReference type="Pfam" id="PF06314">
    <property type="entry name" value="ADC"/>
    <property type="match status" value="1"/>
</dbReference>
<reference evidence="1" key="2">
    <citation type="journal article" date="2019" name="Genome Biol. Evol.">
        <title>Day and night: Metabolic profiles and evolutionary relationships of six axenic non-marine cyanobacteria.</title>
        <authorList>
            <person name="Will S.E."/>
            <person name="Henke P."/>
            <person name="Boedeker C."/>
            <person name="Huang S."/>
            <person name="Brinkmann H."/>
            <person name="Rohde M."/>
            <person name="Jarek M."/>
            <person name="Friedl T."/>
            <person name="Seufert S."/>
            <person name="Schumacher M."/>
            <person name="Overmann J."/>
            <person name="Neumann-Schaal M."/>
            <person name="Petersen J."/>
        </authorList>
    </citation>
    <scope>NUCLEOTIDE SEQUENCE [LARGE SCALE GENOMIC DNA]</scope>
    <source>
        <strain evidence="1">PCC 7102</strain>
    </source>
</reference>
<dbReference type="Proteomes" id="UP000271624">
    <property type="component" value="Unassembled WGS sequence"/>
</dbReference>
<dbReference type="SUPFAM" id="SSF160104">
    <property type="entry name" value="Acetoacetate decarboxylase-like"/>
    <property type="match status" value="1"/>
</dbReference>